<sequence>MLRHYMIARGLERGQVDHTQENPKDLGKPRVRRGTQSIAGPSHQIDTRQGKPPTEGSRQETSLQYDKARETRTTTSGTNRAAETRPVRSKQATAVRACPYYLCSRVKQLEGIPQKRRSNGIDSIPQNIRRRSLSMEALDGDPVDRRE</sequence>
<feature type="region of interest" description="Disordered" evidence="1">
    <location>
        <begin position="9"/>
        <end position="92"/>
    </location>
</feature>
<evidence type="ECO:0000313" key="2">
    <source>
        <dbReference type="EMBL" id="GFY24965.1"/>
    </source>
</evidence>
<dbReference type="EMBL" id="BMAU01021370">
    <property type="protein sequence ID" value="GFY24965.1"/>
    <property type="molecule type" value="Genomic_DNA"/>
</dbReference>
<evidence type="ECO:0000313" key="3">
    <source>
        <dbReference type="Proteomes" id="UP000887159"/>
    </source>
</evidence>
<reference evidence="2" key="1">
    <citation type="submission" date="2020-08" db="EMBL/GenBank/DDBJ databases">
        <title>Multicomponent nature underlies the extraordinary mechanical properties of spider dragline silk.</title>
        <authorList>
            <person name="Kono N."/>
            <person name="Nakamura H."/>
            <person name="Mori M."/>
            <person name="Yoshida Y."/>
            <person name="Ohtoshi R."/>
            <person name="Malay A.D."/>
            <person name="Moran D.A.P."/>
            <person name="Tomita M."/>
            <person name="Numata K."/>
            <person name="Arakawa K."/>
        </authorList>
    </citation>
    <scope>NUCLEOTIDE SEQUENCE</scope>
</reference>
<gene>
    <name evidence="2" type="primary">NCL1_25415</name>
    <name evidence="2" type="ORF">TNCV_2691561</name>
</gene>
<comment type="caution">
    <text evidence="2">The sequence shown here is derived from an EMBL/GenBank/DDBJ whole genome shotgun (WGS) entry which is preliminary data.</text>
</comment>
<name>A0A8X6VYQ4_TRICX</name>
<accession>A0A8X6VYQ4</accession>
<evidence type="ECO:0000256" key="1">
    <source>
        <dbReference type="SAM" id="MobiDB-lite"/>
    </source>
</evidence>
<proteinExistence type="predicted"/>
<dbReference type="Proteomes" id="UP000887159">
    <property type="component" value="Unassembled WGS sequence"/>
</dbReference>
<feature type="region of interest" description="Disordered" evidence="1">
    <location>
        <begin position="111"/>
        <end position="147"/>
    </location>
</feature>
<protein>
    <submittedName>
        <fullName evidence="2">Uncharacterized protein</fullName>
    </submittedName>
</protein>
<feature type="compositionally biased region" description="Basic and acidic residues" evidence="1">
    <location>
        <begin position="10"/>
        <end position="28"/>
    </location>
</feature>
<dbReference type="AlphaFoldDB" id="A0A8X6VYQ4"/>
<keyword evidence="3" id="KW-1185">Reference proteome</keyword>
<organism evidence="2 3">
    <name type="scientific">Trichonephila clavipes</name>
    <name type="common">Golden silk orbweaver</name>
    <name type="synonym">Nephila clavipes</name>
    <dbReference type="NCBI Taxonomy" id="2585209"/>
    <lineage>
        <taxon>Eukaryota</taxon>
        <taxon>Metazoa</taxon>
        <taxon>Ecdysozoa</taxon>
        <taxon>Arthropoda</taxon>
        <taxon>Chelicerata</taxon>
        <taxon>Arachnida</taxon>
        <taxon>Araneae</taxon>
        <taxon>Araneomorphae</taxon>
        <taxon>Entelegynae</taxon>
        <taxon>Araneoidea</taxon>
        <taxon>Nephilidae</taxon>
        <taxon>Trichonephila</taxon>
    </lineage>
</organism>